<reference evidence="2" key="1">
    <citation type="submission" date="2020-08" db="EMBL/GenBank/DDBJ databases">
        <title>Genome sequencing and assembly of the red palm weevil Rhynchophorus ferrugineus.</title>
        <authorList>
            <person name="Dias G.B."/>
            <person name="Bergman C.M."/>
            <person name="Manee M."/>
        </authorList>
    </citation>
    <scope>NUCLEOTIDE SEQUENCE</scope>
    <source>
        <strain evidence="2">AA-2017</strain>
        <tissue evidence="2">Whole larva</tissue>
    </source>
</reference>
<dbReference type="Proteomes" id="UP000625711">
    <property type="component" value="Unassembled WGS sequence"/>
</dbReference>
<name>A0A834INY3_RHYFE</name>
<dbReference type="EMBL" id="JAACXV010000256">
    <property type="protein sequence ID" value="KAF7281153.1"/>
    <property type="molecule type" value="Genomic_DNA"/>
</dbReference>
<feature type="compositionally biased region" description="Basic residues" evidence="1">
    <location>
        <begin position="662"/>
        <end position="682"/>
    </location>
</feature>
<keyword evidence="3" id="KW-1185">Reference proteome</keyword>
<comment type="caution">
    <text evidence="2">The sequence shown here is derived from an EMBL/GenBank/DDBJ whole genome shotgun (WGS) entry which is preliminary data.</text>
</comment>
<dbReference type="OrthoDB" id="6784796at2759"/>
<accession>A0A834INY3</accession>
<sequence length="682" mass="78984">MKKKMTECRTDVDSSPNDVICLLDDEEDGFQQYKEKSKQTLHYLLDTEPENEYKFIETIEKYRLILETQVDSISNTFLKETATNDIIYITINYKKIAALYVDNYLDVMEEILIILCNVIRNYFRNVENFTAKIIKKESRRIKTLLQWSLLDRLDRIMHLFLKIQITTDLHEYKMLWADIFRYYLSRVFQYLKNEEIVGGYIIYQKLKDLTPKKEWTRIDLCVYRTLGKTINELRKIPILKEIIEKREMDPLYSVRDMCVQYYKYYKRRCSDVFRASYKQNLKPISLFNENHSTIFDNSPPFYSILSHSSSCFDKVLAQRKTAFGTAFQDHTMISPVNPVIVSDDEDPVIVLESDDDVQIISEPSPDHVGATITTLPSPNDQSDEPLSVQDQITESSIHTDEEPTVVSNNDADEEPPDKLSDEVLSSKNNEIVNEEVEEQEKASSIYHGLIQETDAVNSYLEDNFEYPSYYSENNCTSISDFNEEPLDIVPDLLLNNMDVTNLLNSCDETESPKSDMKLPLPLKKRPVIENTLSTTIITTPMDLISYPAERQMSIADLQNEFPRIRTLAARKYYPDDDTHSPCQPSYCNSSSQSIMDVYINGFNQCSDYPICFMIGSMKTCLNHALTSNCHHKQDFLTAPQNSPIDASQVLLAPPPMIDKNTLKRSLKARKKKSKKREKPSNE</sequence>
<feature type="region of interest" description="Disordered" evidence="1">
    <location>
        <begin position="653"/>
        <end position="682"/>
    </location>
</feature>
<evidence type="ECO:0000313" key="2">
    <source>
        <dbReference type="EMBL" id="KAF7281153.1"/>
    </source>
</evidence>
<gene>
    <name evidence="2" type="ORF">GWI33_005066</name>
</gene>
<feature type="compositionally biased region" description="Polar residues" evidence="1">
    <location>
        <begin position="371"/>
        <end position="380"/>
    </location>
</feature>
<protein>
    <submittedName>
        <fullName evidence="2">Uncharacterized protein</fullName>
    </submittedName>
</protein>
<feature type="region of interest" description="Disordered" evidence="1">
    <location>
        <begin position="360"/>
        <end position="424"/>
    </location>
</feature>
<evidence type="ECO:0000256" key="1">
    <source>
        <dbReference type="SAM" id="MobiDB-lite"/>
    </source>
</evidence>
<organism evidence="2 3">
    <name type="scientific">Rhynchophorus ferrugineus</name>
    <name type="common">Red palm weevil</name>
    <name type="synonym">Curculio ferrugineus</name>
    <dbReference type="NCBI Taxonomy" id="354439"/>
    <lineage>
        <taxon>Eukaryota</taxon>
        <taxon>Metazoa</taxon>
        <taxon>Ecdysozoa</taxon>
        <taxon>Arthropoda</taxon>
        <taxon>Hexapoda</taxon>
        <taxon>Insecta</taxon>
        <taxon>Pterygota</taxon>
        <taxon>Neoptera</taxon>
        <taxon>Endopterygota</taxon>
        <taxon>Coleoptera</taxon>
        <taxon>Polyphaga</taxon>
        <taxon>Cucujiformia</taxon>
        <taxon>Curculionidae</taxon>
        <taxon>Dryophthorinae</taxon>
        <taxon>Rhynchophorus</taxon>
    </lineage>
</organism>
<evidence type="ECO:0000313" key="3">
    <source>
        <dbReference type="Proteomes" id="UP000625711"/>
    </source>
</evidence>
<dbReference type="AlphaFoldDB" id="A0A834INY3"/>
<proteinExistence type="predicted"/>